<evidence type="ECO:0000256" key="1">
    <source>
        <dbReference type="ARBA" id="ARBA00008834"/>
    </source>
</evidence>
<dbReference type="OrthoDB" id="3196343at2"/>
<organism evidence="7 8">
    <name type="scientific">Clavibacter sepedonicus</name>
    <name type="common">Clavibacter michiganensis subsp. sepedonicus</name>
    <dbReference type="NCBI Taxonomy" id="31964"/>
    <lineage>
        <taxon>Bacteria</taxon>
        <taxon>Bacillati</taxon>
        <taxon>Actinomycetota</taxon>
        <taxon>Actinomycetes</taxon>
        <taxon>Micrococcales</taxon>
        <taxon>Microbacteriaceae</taxon>
        <taxon>Clavibacter</taxon>
    </lineage>
</organism>
<dbReference type="SUPFAM" id="SSF51126">
    <property type="entry name" value="Pectin lyase-like"/>
    <property type="match status" value="1"/>
</dbReference>
<evidence type="ECO:0000313" key="8">
    <source>
        <dbReference type="Proteomes" id="UP000001318"/>
    </source>
</evidence>
<dbReference type="InterPro" id="IPR011050">
    <property type="entry name" value="Pectin_lyase_fold/virulence"/>
</dbReference>
<protein>
    <submittedName>
        <fullName evidence="7">Endo-polygalacturonase</fullName>
        <ecNumber evidence="7">3.2.1.15</ecNumber>
    </submittedName>
</protein>
<dbReference type="Proteomes" id="UP000001318">
    <property type="component" value="Chromosome"/>
</dbReference>
<evidence type="ECO:0000256" key="3">
    <source>
        <dbReference type="ARBA" id="ARBA00023295"/>
    </source>
</evidence>
<feature type="chain" id="PRO_5043836790" evidence="6">
    <location>
        <begin position="28"/>
        <end position="507"/>
    </location>
</feature>
<dbReference type="InterPro" id="IPR051801">
    <property type="entry name" value="GH28_Enzymes"/>
</dbReference>
<dbReference type="AlphaFoldDB" id="B0RFQ2"/>
<name>B0RFQ2_CLASE</name>
<dbReference type="SMART" id="SM00710">
    <property type="entry name" value="PbH1"/>
    <property type="match status" value="5"/>
</dbReference>
<evidence type="ECO:0000256" key="5">
    <source>
        <dbReference type="SAM" id="MobiDB-lite"/>
    </source>
</evidence>
<dbReference type="GO" id="GO:0004650">
    <property type="term" value="F:polygalacturonase activity"/>
    <property type="evidence" value="ECO:0007669"/>
    <property type="project" value="UniProtKB-EC"/>
</dbReference>
<accession>B0RFQ2</accession>
<evidence type="ECO:0000256" key="4">
    <source>
        <dbReference type="RuleBase" id="RU361169"/>
    </source>
</evidence>
<dbReference type="EC" id="3.2.1.15" evidence="7"/>
<dbReference type="InterPro" id="IPR000743">
    <property type="entry name" value="Glyco_hydro_28"/>
</dbReference>
<dbReference type="PANTHER" id="PTHR31339:SF9">
    <property type="entry name" value="PLASMIN AND FIBRONECTIN-BINDING PROTEIN A"/>
    <property type="match status" value="1"/>
</dbReference>
<comment type="similarity">
    <text evidence="1 4">Belongs to the glycosyl hydrolase 28 family.</text>
</comment>
<evidence type="ECO:0000256" key="2">
    <source>
        <dbReference type="ARBA" id="ARBA00022801"/>
    </source>
</evidence>
<evidence type="ECO:0000313" key="7">
    <source>
        <dbReference type="EMBL" id="CAQ02272.1"/>
    </source>
</evidence>
<dbReference type="PANTHER" id="PTHR31339">
    <property type="entry name" value="PECTIN LYASE-RELATED"/>
    <property type="match status" value="1"/>
</dbReference>
<feature type="region of interest" description="Disordered" evidence="5">
    <location>
        <begin position="68"/>
        <end position="107"/>
    </location>
</feature>
<gene>
    <name evidence="7" type="primary">peh</name>
    <name evidence="7" type="ordered locus">CMS2178</name>
</gene>
<dbReference type="CAZy" id="GH28">
    <property type="family name" value="Glycoside Hydrolase Family 28"/>
</dbReference>
<dbReference type="PROSITE" id="PS51257">
    <property type="entry name" value="PROKAR_LIPOPROTEIN"/>
    <property type="match status" value="1"/>
</dbReference>
<keyword evidence="8" id="KW-1185">Reference proteome</keyword>
<dbReference type="EMBL" id="AM849034">
    <property type="protein sequence ID" value="CAQ02272.1"/>
    <property type="molecule type" value="Genomic_DNA"/>
</dbReference>
<dbReference type="KEGG" id="cms:CMS2178"/>
<keyword evidence="3 4" id="KW-0326">Glycosidase</keyword>
<dbReference type="HOGENOM" id="CLU_016031_0_1_11"/>
<dbReference type="eggNOG" id="COG5434">
    <property type="taxonomic scope" value="Bacteria"/>
</dbReference>
<reference evidence="7 8" key="1">
    <citation type="journal article" date="2008" name="J. Bacteriol.">
        <title>Genome of the actinomycete plant pathogen Clavibacter michiganensis subsp. sepedonicus suggests recent niche adaptation.</title>
        <authorList>
            <person name="Bentley S.D."/>
            <person name="Corton C."/>
            <person name="Brown S.E."/>
            <person name="Barron A."/>
            <person name="Clark L."/>
            <person name="Doggett J."/>
            <person name="Harris B."/>
            <person name="Ormond D."/>
            <person name="Quail M.A."/>
            <person name="May G."/>
            <person name="Francis D."/>
            <person name="Knudson D."/>
            <person name="Parkhill J."/>
            <person name="Ishimaru C.A."/>
        </authorList>
    </citation>
    <scope>NUCLEOTIDE SEQUENCE [LARGE SCALE GENOMIC DNA]</scope>
    <source>
        <strain evidence="8">ATCC 33113 / DSM 20744 / JCM 9667 / LMG 2889 / ICMP 2535 / C-1</strain>
    </source>
</reference>
<dbReference type="Gene3D" id="2.160.20.10">
    <property type="entry name" value="Single-stranded right-handed beta-helix, Pectin lyase-like"/>
    <property type="match status" value="1"/>
</dbReference>
<proteinExistence type="inferred from homology"/>
<dbReference type="InterPro" id="IPR006626">
    <property type="entry name" value="PbH1"/>
</dbReference>
<evidence type="ECO:0000256" key="6">
    <source>
        <dbReference type="SAM" id="SignalP"/>
    </source>
</evidence>
<dbReference type="InterPro" id="IPR012334">
    <property type="entry name" value="Pectin_lyas_fold"/>
</dbReference>
<dbReference type="Pfam" id="PF00295">
    <property type="entry name" value="Glyco_hydro_28"/>
    <property type="match status" value="1"/>
</dbReference>
<dbReference type="GO" id="GO:0005975">
    <property type="term" value="P:carbohydrate metabolic process"/>
    <property type="evidence" value="ECO:0007669"/>
    <property type="project" value="InterPro"/>
</dbReference>
<keyword evidence="6" id="KW-0732">Signal</keyword>
<dbReference type="STRING" id="31964.CMS2178"/>
<sequence>MRRHVTLLLPALLLAACLAGHPQPAQANEVARPGAVLPPTAPWAATPRVDRASEAGDPLTASLVEAVGDRRHPSAPRPPSTTCATIPAQLSMPGRTASAAEEASPPDTARIQRGLDACAGTGGAVRLSTSGAATDFLSGPLVVRPGEVLLVDPAATLFASRNAAAYQVAGHGRCGTIGGDGLGCAPFLAVGSGSGVESTRAADGTQGRIDGRGDATLLGSATTWWALSAQAKAGGNQNVPRLIKAQRSNDVTVADVDLIDSPGQHISFNDGVGLTVWGVVVFTPANARNTDGIDPAGAQDVTIADSYIMDGDDGIAIKASDAPSAHITIRGNTLTGTHGISLGRQTTAGISDVLIDGNTISGKDRYGNQSVAAGGIRIKSSAAAGGLVRDITFRDTCIDLVKAPVVFDSRYESGSGTHIPSFTGIVVDGLRATNSVKGAASVLEGFDAAHPLGLLLRRVDVDDPDVRAAYADITTQGAHFGGVPLTASGAGVRVTAQADAGAAPACG</sequence>
<keyword evidence="2 4" id="KW-0378">Hydrolase</keyword>
<feature type="signal peptide" evidence="6">
    <location>
        <begin position="1"/>
        <end position="27"/>
    </location>
</feature>